<accession>A0ABZ3H7R4</accession>
<evidence type="ECO:0000256" key="1">
    <source>
        <dbReference type="ARBA" id="ARBA00000085"/>
    </source>
</evidence>
<dbReference type="SMART" id="SM00388">
    <property type="entry name" value="HisKA"/>
    <property type="match status" value="1"/>
</dbReference>
<organism evidence="9 10">
    <name type="scientific">Sulfurimonas diazotrophicus</name>
    <dbReference type="NCBI Taxonomy" id="3131939"/>
    <lineage>
        <taxon>Bacteria</taxon>
        <taxon>Pseudomonadati</taxon>
        <taxon>Campylobacterota</taxon>
        <taxon>Epsilonproteobacteria</taxon>
        <taxon>Campylobacterales</taxon>
        <taxon>Sulfurimonadaceae</taxon>
        <taxon>Sulfurimonas</taxon>
    </lineage>
</organism>
<gene>
    <name evidence="9" type="ORF">WCY31_09970</name>
</gene>
<dbReference type="EC" id="2.7.13.3" evidence="2"/>
<dbReference type="Pfam" id="PF02518">
    <property type="entry name" value="HATPase_c"/>
    <property type="match status" value="1"/>
</dbReference>
<feature type="transmembrane region" description="Helical" evidence="7">
    <location>
        <begin position="158"/>
        <end position="178"/>
    </location>
</feature>
<keyword evidence="5" id="KW-0418">Kinase</keyword>
<keyword evidence="7" id="KW-0812">Transmembrane</keyword>
<dbReference type="Gene3D" id="3.30.565.10">
    <property type="entry name" value="Histidine kinase-like ATPase, C-terminal domain"/>
    <property type="match status" value="1"/>
</dbReference>
<dbReference type="PROSITE" id="PS50109">
    <property type="entry name" value="HIS_KIN"/>
    <property type="match status" value="1"/>
</dbReference>
<evidence type="ECO:0000256" key="5">
    <source>
        <dbReference type="ARBA" id="ARBA00022777"/>
    </source>
</evidence>
<name>A0ABZ3H7R4_9BACT</name>
<dbReference type="InterPro" id="IPR036890">
    <property type="entry name" value="HATPase_C_sf"/>
</dbReference>
<dbReference type="CDD" id="cd00082">
    <property type="entry name" value="HisKA"/>
    <property type="match status" value="1"/>
</dbReference>
<dbReference type="CDD" id="cd00075">
    <property type="entry name" value="HATPase"/>
    <property type="match status" value="1"/>
</dbReference>
<dbReference type="InterPro" id="IPR036097">
    <property type="entry name" value="HisK_dim/P_sf"/>
</dbReference>
<sequence>MLKIHHSFILQFLGIFTLMGIIASFVGYFTLKESVISDYEVRLKQEIGLIESTLQYVTDMDRYIAETAPQIGKRITVIASDGTVAAESDANREEMENHANREEVMAAAKGEYGQAVRFSHTIGIDFLYVAKRVVWQGSPYTLRLAVSLQKVLDDFYTLLFRLATVLGLLLLVVVYLAIRMSRKIRYDIAQLSAYLEEISDKNYKAVVKPRYFTEFLQISLLLKNLVKKLAKRERQKRKYTARLRLINKQRNDILSAISHEFKNPIASIVGYAETLYDDPEIDGRIRQRFLQKITANAQKISTMLDRLSLSVKLENNDLAPSYSRFDLCELATECANNITKKYTDRTLEVSCASTFVEADRTMIDLVVTNLLDNAMKYSESAVHLEIHEGMLWVHDRGIGIAAKEIERISSKFYRVEKNTWDNSMGLGLSIVSYILALHGTKLQISSVEGEGSSFGFGITPLLQKPSDTALSAEESEEG</sequence>
<dbReference type="SMART" id="SM00387">
    <property type="entry name" value="HATPase_c"/>
    <property type="match status" value="1"/>
</dbReference>
<dbReference type="SUPFAM" id="SSF47384">
    <property type="entry name" value="Homodimeric domain of signal transducing histidine kinase"/>
    <property type="match status" value="1"/>
</dbReference>
<dbReference type="InterPro" id="IPR003594">
    <property type="entry name" value="HATPase_dom"/>
</dbReference>
<dbReference type="PANTHER" id="PTHR45453">
    <property type="entry name" value="PHOSPHATE REGULON SENSOR PROTEIN PHOR"/>
    <property type="match status" value="1"/>
</dbReference>
<dbReference type="Gene3D" id="1.10.287.130">
    <property type="match status" value="1"/>
</dbReference>
<evidence type="ECO:0000256" key="4">
    <source>
        <dbReference type="ARBA" id="ARBA00022679"/>
    </source>
</evidence>
<keyword evidence="9" id="KW-0067">ATP-binding</keyword>
<evidence type="ECO:0000256" key="3">
    <source>
        <dbReference type="ARBA" id="ARBA00022553"/>
    </source>
</evidence>
<evidence type="ECO:0000256" key="7">
    <source>
        <dbReference type="SAM" id="Phobius"/>
    </source>
</evidence>
<keyword evidence="7" id="KW-0472">Membrane</keyword>
<protein>
    <recommendedName>
        <fullName evidence="2">histidine kinase</fullName>
        <ecNumber evidence="2">2.7.13.3</ecNumber>
    </recommendedName>
</protein>
<evidence type="ECO:0000313" key="10">
    <source>
        <dbReference type="Proteomes" id="UP001447842"/>
    </source>
</evidence>
<evidence type="ECO:0000313" key="9">
    <source>
        <dbReference type="EMBL" id="XAU14568.1"/>
    </source>
</evidence>
<evidence type="ECO:0000256" key="6">
    <source>
        <dbReference type="ARBA" id="ARBA00023012"/>
    </source>
</evidence>
<dbReference type="Pfam" id="PF00512">
    <property type="entry name" value="HisKA"/>
    <property type="match status" value="1"/>
</dbReference>
<dbReference type="InterPro" id="IPR005467">
    <property type="entry name" value="His_kinase_dom"/>
</dbReference>
<dbReference type="GO" id="GO:0005524">
    <property type="term" value="F:ATP binding"/>
    <property type="evidence" value="ECO:0007669"/>
    <property type="project" value="UniProtKB-KW"/>
</dbReference>
<dbReference type="Proteomes" id="UP001447842">
    <property type="component" value="Chromosome"/>
</dbReference>
<keyword evidence="6" id="KW-0902">Two-component regulatory system</keyword>
<keyword evidence="9" id="KW-0547">Nucleotide-binding</keyword>
<dbReference type="InterPro" id="IPR003661">
    <property type="entry name" value="HisK_dim/P_dom"/>
</dbReference>
<keyword evidence="4" id="KW-0808">Transferase</keyword>
<keyword evidence="7" id="KW-1133">Transmembrane helix</keyword>
<dbReference type="PANTHER" id="PTHR45453:SF1">
    <property type="entry name" value="PHOSPHATE REGULON SENSOR PROTEIN PHOR"/>
    <property type="match status" value="1"/>
</dbReference>
<evidence type="ECO:0000259" key="8">
    <source>
        <dbReference type="PROSITE" id="PS50109"/>
    </source>
</evidence>
<comment type="catalytic activity">
    <reaction evidence="1">
        <text>ATP + protein L-histidine = ADP + protein N-phospho-L-histidine.</text>
        <dbReference type="EC" id="2.7.13.3"/>
    </reaction>
</comment>
<feature type="transmembrane region" description="Helical" evidence="7">
    <location>
        <begin position="12"/>
        <end position="31"/>
    </location>
</feature>
<dbReference type="InterPro" id="IPR050351">
    <property type="entry name" value="BphY/WalK/GraS-like"/>
</dbReference>
<dbReference type="RefSeq" id="WP_345972261.1">
    <property type="nucleotide sequence ID" value="NZ_CP147920.1"/>
</dbReference>
<feature type="domain" description="Histidine kinase" evidence="8">
    <location>
        <begin position="256"/>
        <end position="462"/>
    </location>
</feature>
<evidence type="ECO:0000256" key="2">
    <source>
        <dbReference type="ARBA" id="ARBA00012438"/>
    </source>
</evidence>
<proteinExistence type="predicted"/>
<dbReference type="EMBL" id="CP147920">
    <property type="protein sequence ID" value="XAU14568.1"/>
    <property type="molecule type" value="Genomic_DNA"/>
</dbReference>
<dbReference type="SUPFAM" id="SSF55874">
    <property type="entry name" value="ATPase domain of HSP90 chaperone/DNA topoisomerase II/histidine kinase"/>
    <property type="match status" value="1"/>
</dbReference>
<keyword evidence="10" id="KW-1185">Reference proteome</keyword>
<reference evidence="9 10" key="1">
    <citation type="submission" date="2024-03" db="EMBL/GenBank/DDBJ databases">
        <title>Sulfurimonas sp. HSL3-1.</title>
        <authorList>
            <person name="Wang S."/>
        </authorList>
    </citation>
    <scope>NUCLEOTIDE SEQUENCE [LARGE SCALE GENOMIC DNA]</scope>
    <source>
        <strain evidence="9 10">HSL3-1</strain>
    </source>
</reference>
<keyword evidence="3" id="KW-0597">Phosphoprotein</keyword>